<reference evidence="3" key="1">
    <citation type="submission" date="2023-03" db="EMBL/GenBank/DDBJ databases">
        <title>Massive genome expansion in bonnet fungi (Mycena s.s.) driven by repeated elements and novel gene families across ecological guilds.</title>
        <authorList>
            <consortium name="Lawrence Berkeley National Laboratory"/>
            <person name="Harder C.B."/>
            <person name="Miyauchi S."/>
            <person name="Viragh M."/>
            <person name="Kuo A."/>
            <person name="Thoen E."/>
            <person name="Andreopoulos B."/>
            <person name="Lu D."/>
            <person name="Skrede I."/>
            <person name="Drula E."/>
            <person name="Henrissat B."/>
            <person name="Morin E."/>
            <person name="Kohler A."/>
            <person name="Barry K."/>
            <person name="LaButti K."/>
            <person name="Morin E."/>
            <person name="Salamov A."/>
            <person name="Lipzen A."/>
            <person name="Mereny Z."/>
            <person name="Hegedus B."/>
            <person name="Baldrian P."/>
            <person name="Stursova M."/>
            <person name="Weitz H."/>
            <person name="Taylor A."/>
            <person name="Grigoriev I.V."/>
            <person name="Nagy L.G."/>
            <person name="Martin F."/>
            <person name="Kauserud H."/>
        </authorList>
    </citation>
    <scope>NUCLEOTIDE SEQUENCE</scope>
    <source>
        <strain evidence="3">CBHHK182m</strain>
    </source>
</reference>
<feature type="compositionally biased region" description="Basic and acidic residues" evidence="1">
    <location>
        <begin position="1"/>
        <end position="15"/>
    </location>
</feature>
<protein>
    <submittedName>
        <fullName evidence="3">Uncharacterized protein</fullName>
    </submittedName>
</protein>
<feature type="compositionally biased region" description="Acidic residues" evidence="1">
    <location>
        <begin position="52"/>
        <end position="66"/>
    </location>
</feature>
<name>A0AAD7IFE5_9AGAR</name>
<feature type="transmembrane region" description="Helical" evidence="2">
    <location>
        <begin position="211"/>
        <end position="230"/>
    </location>
</feature>
<evidence type="ECO:0000256" key="1">
    <source>
        <dbReference type="SAM" id="MobiDB-lite"/>
    </source>
</evidence>
<comment type="caution">
    <text evidence="3">The sequence shown here is derived from an EMBL/GenBank/DDBJ whole genome shotgun (WGS) entry which is preliminary data.</text>
</comment>
<proteinExistence type="predicted"/>
<evidence type="ECO:0000313" key="3">
    <source>
        <dbReference type="EMBL" id="KAJ7741847.1"/>
    </source>
</evidence>
<feature type="region of interest" description="Disordered" evidence="1">
    <location>
        <begin position="1"/>
        <end position="23"/>
    </location>
</feature>
<keyword evidence="4" id="KW-1185">Reference proteome</keyword>
<organism evidence="3 4">
    <name type="scientific">Mycena metata</name>
    <dbReference type="NCBI Taxonomy" id="1033252"/>
    <lineage>
        <taxon>Eukaryota</taxon>
        <taxon>Fungi</taxon>
        <taxon>Dikarya</taxon>
        <taxon>Basidiomycota</taxon>
        <taxon>Agaricomycotina</taxon>
        <taxon>Agaricomycetes</taxon>
        <taxon>Agaricomycetidae</taxon>
        <taxon>Agaricales</taxon>
        <taxon>Marasmiineae</taxon>
        <taxon>Mycenaceae</taxon>
        <taxon>Mycena</taxon>
    </lineage>
</organism>
<feature type="compositionally biased region" description="Basic residues" evidence="1">
    <location>
        <begin position="619"/>
        <end position="629"/>
    </location>
</feature>
<keyword evidence="2" id="KW-1133">Transmembrane helix</keyword>
<keyword evidence="2" id="KW-0472">Membrane</keyword>
<sequence length="653" mass="70733">MRRRRERDSRSRWSVDESQGGRADAGSCWLAYCARYRTAAVVCTRRVEYEDEDGDAEAEAAEEDEWERERGDACGGAAARRGAAAFEADGGAVEPEVAARPFAAPAGQTTTSLRVFLVAGASTRLDDADFRLKLVVEDEHAESAQMSSACAAVTMCRGHRPSGTWYLDACAPDAGAQCLLYLAVAADAHVKAGVVNRVVALLTSGTSAARFYFLFFLCVLFHGVFFVLFLTRGRMRRNERSVSSRRIGRAPSLGTGTGTEMEMVRWDVVGGRGSLPRLVWCPVERARSVVGEARAGKDAWGGCGRTCKCSRSWSRGWGGEMKEGHALVKAVALFGRAGSGSVAAERQLLGLVRRQSAVVDCRVVVRRRRESFCVFVPSWCELISLRVDRDEVLVRVDSGGEVFLAAGPRREALGLVRHRRRRMTSGVESLFASTGKRRRRKEDEVLVRVDSGCCLCGADVPGGGGVGVVAALYATVESPCGRPLLRLEEERRGARPGRLYSSSPCGCAPSAGGSRPLSSGRGVGDWKVEKEEDEVLVPRRRFAACTGAATPSCLRRGAGEGVGVVGREAPRCWCGGPQSQPPLLLRAHTRTSRARVGDRRRSCVWRKRGAVPAKDACTHRPRAGAHRRRAGADNRRQIAVWATDPADDPRGRG</sequence>
<gene>
    <name evidence="3" type="ORF">B0H16DRAFT_1464287</name>
</gene>
<dbReference type="EMBL" id="JARKIB010000097">
    <property type="protein sequence ID" value="KAJ7741847.1"/>
    <property type="molecule type" value="Genomic_DNA"/>
</dbReference>
<keyword evidence="2" id="KW-0812">Transmembrane</keyword>
<evidence type="ECO:0000313" key="4">
    <source>
        <dbReference type="Proteomes" id="UP001215598"/>
    </source>
</evidence>
<feature type="region of interest" description="Disordered" evidence="1">
    <location>
        <begin position="619"/>
        <end position="653"/>
    </location>
</feature>
<dbReference type="AlphaFoldDB" id="A0AAD7IFE5"/>
<feature type="region of interest" description="Disordered" evidence="1">
    <location>
        <begin position="52"/>
        <end position="71"/>
    </location>
</feature>
<feature type="region of interest" description="Disordered" evidence="1">
    <location>
        <begin position="495"/>
        <end position="525"/>
    </location>
</feature>
<accession>A0AAD7IFE5</accession>
<evidence type="ECO:0000256" key="2">
    <source>
        <dbReference type="SAM" id="Phobius"/>
    </source>
</evidence>
<dbReference type="Proteomes" id="UP001215598">
    <property type="component" value="Unassembled WGS sequence"/>
</dbReference>